<evidence type="ECO:0000313" key="3">
    <source>
        <dbReference type="Proteomes" id="UP000517916"/>
    </source>
</evidence>
<feature type="transmembrane region" description="Helical" evidence="1">
    <location>
        <begin position="36"/>
        <end position="61"/>
    </location>
</feature>
<dbReference type="PANTHER" id="PTHR30188:SF4">
    <property type="entry name" value="PROTEIN TRIGALACTOSYLDIACYLGLYCEROL 1, CHLOROPLASTIC"/>
    <property type="match status" value="1"/>
</dbReference>
<comment type="caution">
    <text evidence="2">The sequence shown here is derived from an EMBL/GenBank/DDBJ whole genome shotgun (WGS) entry which is preliminary data.</text>
</comment>
<dbReference type="Pfam" id="PF02405">
    <property type="entry name" value="MlaE"/>
    <property type="match status" value="1"/>
</dbReference>
<evidence type="ECO:0000313" key="2">
    <source>
        <dbReference type="EMBL" id="MBA8926330.1"/>
    </source>
</evidence>
<dbReference type="InterPro" id="IPR030802">
    <property type="entry name" value="Permease_MalE"/>
</dbReference>
<accession>A0ABR6BHH3</accession>
<keyword evidence="1" id="KW-1133">Transmembrane helix</keyword>
<dbReference type="RefSeq" id="WP_182837724.1">
    <property type="nucleotide sequence ID" value="NZ_BAAABQ010000009.1"/>
</dbReference>
<name>A0ABR6BHH3_9PSEU</name>
<feature type="transmembrane region" description="Helical" evidence="1">
    <location>
        <begin position="192"/>
        <end position="210"/>
    </location>
</feature>
<feature type="transmembrane region" description="Helical" evidence="1">
    <location>
        <begin position="91"/>
        <end position="111"/>
    </location>
</feature>
<dbReference type="PANTHER" id="PTHR30188">
    <property type="entry name" value="ABC TRANSPORTER PERMEASE PROTEIN-RELATED"/>
    <property type="match status" value="1"/>
</dbReference>
<keyword evidence="3" id="KW-1185">Reference proteome</keyword>
<organism evidence="2 3">
    <name type="scientific">Kutzneria viridogrisea</name>
    <dbReference type="NCBI Taxonomy" id="47990"/>
    <lineage>
        <taxon>Bacteria</taxon>
        <taxon>Bacillati</taxon>
        <taxon>Actinomycetota</taxon>
        <taxon>Actinomycetes</taxon>
        <taxon>Pseudonocardiales</taxon>
        <taxon>Pseudonocardiaceae</taxon>
        <taxon>Kutzneria</taxon>
    </lineage>
</organism>
<reference evidence="2 3" key="1">
    <citation type="submission" date="2020-08" db="EMBL/GenBank/DDBJ databases">
        <title>Genomic Encyclopedia of Archaeal and Bacterial Type Strains, Phase II (KMG-II): from individual species to whole genera.</title>
        <authorList>
            <person name="Goeker M."/>
        </authorList>
    </citation>
    <scope>NUCLEOTIDE SEQUENCE [LARGE SCALE GENOMIC DNA]</scope>
    <source>
        <strain evidence="2 3">DSM 43850</strain>
    </source>
</reference>
<keyword evidence="1" id="KW-0812">Transmembrane</keyword>
<feature type="transmembrane region" description="Helical" evidence="1">
    <location>
        <begin position="222"/>
        <end position="246"/>
    </location>
</feature>
<gene>
    <name evidence="2" type="ORF">BC739_003529</name>
</gene>
<protein>
    <submittedName>
        <fullName evidence="2">Phospholipid/cholesterol/gamma-HCH transport system permease protein</fullName>
    </submittedName>
</protein>
<sequence length="250" mass="25568">MLTGPAAAVGSFYATALDSFRLAFRGPFPAREFVRQAWLVAGVSILPTLLMAVPFCVITVFQLNQLLIELGGADLAGAGAGLGVVREIGPLVSALVVAGAGATAICADLGARKIREEIDAVRVLGLDPVHRLVVPRVAASTAVALCLNGLVTLTGLTAGFAFSVFAQHASPGLFAANLTLLTGLPDFLVSEFKAAVFGLLAGLVACHLGLRAHGGPKGVGEAVNQTVVIAFMLLFLANSLITAAFLPLRG</sequence>
<proteinExistence type="predicted"/>
<dbReference type="EMBL" id="JACJID010000002">
    <property type="protein sequence ID" value="MBA8926330.1"/>
    <property type="molecule type" value="Genomic_DNA"/>
</dbReference>
<dbReference type="Proteomes" id="UP000517916">
    <property type="component" value="Unassembled WGS sequence"/>
</dbReference>
<evidence type="ECO:0000256" key="1">
    <source>
        <dbReference type="SAM" id="Phobius"/>
    </source>
</evidence>
<keyword evidence="1" id="KW-0472">Membrane</keyword>